<name>A0ABT9HUX6_9GAMM</name>
<organism evidence="1 2">
    <name type="scientific">Rheinheimera baltica</name>
    <dbReference type="NCBI Taxonomy" id="67576"/>
    <lineage>
        <taxon>Bacteria</taxon>
        <taxon>Pseudomonadati</taxon>
        <taxon>Pseudomonadota</taxon>
        <taxon>Gammaproteobacteria</taxon>
        <taxon>Chromatiales</taxon>
        <taxon>Chromatiaceae</taxon>
        <taxon>Rheinheimera</taxon>
    </lineage>
</organism>
<gene>
    <name evidence="1" type="ORF">ORJ04_01585</name>
</gene>
<dbReference type="InterPro" id="IPR005502">
    <property type="entry name" value="Ribosyl_crysJ1"/>
</dbReference>
<comment type="caution">
    <text evidence="1">The sequence shown here is derived from an EMBL/GenBank/DDBJ whole genome shotgun (WGS) entry which is preliminary data.</text>
</comment>
<protein>
    <submittedName>
        <fullName evidence="1">ADP-ribosylglycohydrolase family protein</fullName>
    </submittedName>
</protein>
<dbReference type="Proteomes" id="UP001231109">
    <property type="component" value="Unassembled WGS sequence"/>
</dbReference>
<evidence type="ECO:0000313" key="1">
    <source>
        <dbReference type="EMBL" id="MDP5134640.1"/>
    </source>
</evidence>
<evidence type="ECO:0000313" key="2">
    <source>
        <dbReference type="Proteomes" id="UP001231109"/>
    </source>
</evidence>
<dbReference type="EMBL" id="JAPJDZ010000002">
    <property type="protein sequence ID" value="MDP5134640.1"/>
    <property type="molecule type" value="Genomic_DNA"/>
</dbReference>
<sequence>MLYEIAIADAYGAGFEFAATEVIAQHNDLSCYVPHQLYGMLGNYTDDTQMSLALAELLIADAEWTELNIADHFVKCFKRDPRQGYSKGFYTLLQQVKDGQHL</sequence>
<accession>A0ABT9HUX6</accession>
<reference evidence="1 2" key="1">
    <citation type="submission" date="2022-11" db="EMBL/GenBank/DDBJ databases">
        <title>Viruses from the air-sea interface of a natural surface slick.</title>
        <authorList>
            <person name="Rahlff J."/>
            <person name="Holmfeldt K."/>
        </authorList>
    </citation>
    <scope>NUCLEOTIDE SEQUENCE [LARGE SCALE GENOMIC DNA]</scope>
    <source>
        <strain evidence="1 2">SMS4</strain>
    </source>
</reference>
<dbReference type="SUPFAM" id="SSF101478">
    <property type="entry name" value="ADP-ribosylglycohydrolase"/>
    <property type="match status" value="1"/>
</dbReference>
<dbReference type="Pfam" id="PF03747">
    <property type="entry name" value="ADP_ribosyl_GH"/>
    <property type="match status" value="1"/>
</dbReference>
<keyword evidence="2" id="KW-1185">Reference proteome</keyword>
<dbReference type="InterPro" id="IPR036705">
    <property type="entry name" value="Ribosyl_crysJ1_sf"/>
</dbReference>
<dbReference type="RefSeq" id="WP_305973320.1">
    <property type="nucleotide sequence ID" value="NZ_JAPJDZ010000002.1"/>
</dbReference>
<dbReference type="Gene3D" id="1.10.4080.10">
    <property type="entry name" value="ADP-ribosylation/Crystallin J1"/>
    <property type="match status" value="1"/>
</dbReference>
<proteinExistence type="predicted"/>